<keyword evidence="2" id="KW-1185">Reference proteome</keyword>
<evidence type="ECO:0000313" key="2">
    <source>
        <dbReference type="Proteomes" id="UP000198937"/>
    </source>
</evidence>
<accession>A0A1C6VGD7</accession>
<dbReference type="Proteomes" id="UP000198937">
    <property type="component" value="Unassembled WGS sequence"/>
</dbReference>
<gene>
    <name evidence="1" type="ORF">GA0070617_5669</name>
</gene>
<organism evidence="1 2">
    <name type="scientific">Micromonospora yangpuensis</name>
    <dbReference type="NCBI Taxonomy" id="683228"/>
    <lineage>
        <taxon>Bacteria</taxon>
        <taxon>Bacillati</taxon>
        <taxon>Actinomycetota</taxon>
        <taxon>Actinomycetes</taxon>
        <taxon>Micromonosporales</taxon>
        <taxon>Micromonosporaceae</taxon>
        <taxon>Micromonospora</taxon>
    </lineage>
</organism>
<name>A0A1C6VGD7_9ACTN</name>
<reference evidence="1 2" key="1">
    <citation type="submission" date="2016-06" db="EMBL/GenBank/DDBJ databases">
        <authorList>
            <person name="Kjaerup R.B."/>
            <person name="Dalgaard T.S."/>
            <person name="Juul-Madsen H.R."/>
        </authorList>
    </citation>
    <scope>NUCLEOTIDE SEQUENCE [LARGE SCALE GENOMIC DNA]</scope>
    <source>
        <strain evidence="1 2">DSM 45577</strain>
    </source>
</reference>
<protein>
    <submittedName>
        <fullName evidence="1">Uncharacterized protein</fullName>
    </submittedName>
</protein>
<proteinExistence type="predicted"/>
<dbReference type="EMBL" id="FMIA01000002">
    <property type="protein sequence ID" value="SCL65134.1"/>
    <property type="molecule type" value="Genomic_DNA"/>
</dbReference>
<dbReference type="AlphaFoldDB" id="A0A1C6VGD7"/>
<evidence type="ECO:0000313" key="1">
    <source>
        <dbReference type="EMBL" id="SCL65134.1"/>
    </source>
</evidence>
<sequence length="56" mass="6214">MAAGVPNSPFEAELPVLGIEMYSGTQGFNFIYVKVVFGLIFPKWLILKIPQEAVNE</sequence>